<dbReference type="Pfam" id="PF01385">
    <property type="entry name" value="OrfB_IS605"/>
    <property type="match status" value="1"/>
</dbReference>
<dbReference type="HOGENOM" id="CLU_032903_0_1_3"/>
<proteinExistence type="inferred from homology"/>
<dbReference type="RefSeq" id="WP_006104614.1">
    <property type="nucleotide sequence ID" value="NZ_DS989865.1"/>
</dbReference>
<evidence type="ECO:0000313" key="11">
    <source>
        <dbReference type="EMBL" id="EDX72337.1"/>
    </source>
</evidence>
<dbReference type="InterPro" id="IPR021027">
    <property type="entry name" value="Transposase_put_HTH"/>
</dbReference>
<dbReference type="InterPro" id="IPR001959">
    <property type="entry name" value="Transposase"/>
</dbReference>
<evidence type="ECO:0000259" key="10">
    <source>
        <dbReference type="Pfam" id="PF12323"/>
    </source>
</evidence>
<dbReference type="Pfam" id="PF12323">
    <property type="entry name" value="HTH_OrfB_IS605"/>
    <property type="match status" value="1"/>
</dbReference>
<comment type="similarity">
    <text evidence="1">In the C-terminal section; belongs to the transposase 35 family.</text>
</comment>
<sequence length="508" mass="58201">MILSYVYKLRPSGSHSAKMESWLNMLRSSYNWCLADRIETYHQQFIQGLYCSLRTKAEAYPLTCCIVKNGATGNPWKNNGKKRNAGTIQDAALVDLKTARPWYKSIDSDVLQRNIARLNTAYKNFFDGRGFPAFKNRSNFRSFEYKPGRVKFKGSKVYLPKIGWMRFFNSRPIPDGFAIRSVTIRRRTDGWFISVRLEDKSVPMATPRPTSEVKTAVGLDMGLTKLVHCSDGSDIPNPRFATNQKTKRTLSIRQRRVSRTKKGSVNRKKRAAEVAKLHSNVFNRRNAYQWQVANKLVKKADAFVVEDLNIQGMVRRCKPKPEEETGRFLPNGQSAKRGLNRSILDASWGELINKIQYVAVKSGKVLLKVNPRDTSRECSACGHIDEANRDRERFICTRCGHFDHADQQAARNIKRKAVVEYGLKLVIRKVRRDSAKPKQLTLFETPSTELTVPSPERLVPSEVEVSRRAKRRKHDTRKGKRRVPGNLGRQLELFSQDMWNVSSAESPF</sequence>
<keyword evidence="5" id="KW-0238">DNA-binding</keyword>
<dbReference type="GO" id="GO:0032196">
    <property type="term" value="P:transposition"/>
    <property type="evidence" value="ECO:0007669"/>
    <property type="project" value="UniProtKB-KW"/>
</dbReference>
<evidence type="ECO:0000256" key="7">
    <source>
        <dbReference type="SAM" id="MobiDB-lite"/>
    </source>
</evidence>
<evidence type="ECO:0000256" key="2">
    <source>
        <dbReference type="ARBA" id="ARBA00022578"/>
    </source>
</evidence>
<dbReference type="EMBL" id="DS989865">
    <property type="protein sequence ID" value="EDX72337.1"/>
    <property type="molecule type" value="Genomic_DNA"/>
</dbReference>
<dbReference type="eggNOG" id="COG0675">
    <property type="taxonomic scope" value="Bacteria"/>
</dbReference>
<evidence type="ECO:0000259" key="8">
    <source>
        <dbReference type="Pfam" id="PF01385"/>
    </source>
</evidence>
<evidence type="ECO:0000256" key="3">
    <source>
        <dbReference type="ARBA" id="ARBA00022723"/>
    </source>
</evidence>
<organism evidence="11 12">
    <name type="scientific">Coleofasciculus chthonoplastes PCC 7420</name>
    <dbReference type="NCBI Taxonomy" id="118168"/>
    <lineage>
        <taxon>Bacteria</taxon>
        <taxon>Bacillati</taxon>
        <taxon>Cyanobacteriota</taxon>
        <taxon>Cyanophyceae</taxon>
        <taxon>Coleofasciculales</taxon>
        <taxon>Coleofasciculaceae</taxon>
        <taxon>Coleofasciculus</taxon>
    </lineage>
</organism>
<gene>
    <name evidence="11" type="ORF">MC7420_1006</name>
</gene>
<dbReference type="GO" id="GO:0006310">
    <property type="term" value="P:DNA recombination"/>
    <property type="evidence" value="ECO:0007669"/>
    <property type="project" value="UniProtKB-KW"/>
</dbReference>
<dbReference type="Proteomes" id="UP000003835">
    <property type="component" value="Unassembled WGS sequence"/>
</dbReference>
<dbReference type="OrthoDB" id="448372at2"/>
<keyword evidence="4" id="KW-0862">Zinc</keyword>
<feature type="compositionally biased region" description="Basic residues" evidence="7">
    <location>
        <begin position="468"/>
        <end position="483"/>
    </location>
</feature>
<feature type="region of interest" description="Disordered" evidence="7">
    <location>
        <begin position="451"/>
        <end position="487"/>
    </location>
</feature>
<dbReference type="Pfam" id="PF07282">
    <property type="entry name" value="Cas12f1-like_TNB"/>
    <property type="match status" value="1"/>
</dbReference>
<accession>B4W0D3</accession>
<evidence type="ECO:0000259" key="9">
    <source>
        <dbReference type="Pfam" id="PF07282"/>
    </source>
</evidence>
<dbReference type="AlphaFoldDB" id="B4W0D3"/>
<dbReference type="GO" id="GO:0003677">
    <property type="term" value="F:DNA binding"/>
    <property type="evidence" value="ECO:0007669"/>
    <property type="project" value="UniProtKB-KW"/>
</dbReference>
<name>B4W0D3_9CYAN</name>
<feature type="domain" description="Transposase putative helix-turn-helix" evidence="10">
    <location>
        <begin position="1"/>
        <end position="43"/>
    </location>
</feature>
<keyword evidence="6" id="KW-0233">DNA recombination</keyword>
<dbReference type="InterPro" id="IPR010095">
    <property type="entry name" value="Cas12f1-like_TNB"/>
</dbReference>
<dbReference type="NCBIfam" id="NF040570">
    <property type="entry name" value="guided_TnpB"/>
    <property type="match status" value="1"/>
</dbReference>
<keyword evidence="3" id="KW-0479">Metal-binding</keyword>
<dbReference type="NCBIfam" id="TIGR01766">
    <property type="entry name" value="IS200/IS605 family accessory protein TnpB-like domain"/>
    <property type="match status" value="1"/>
</dbReference>
<feature type="domain" description="Probable transposase IS891/IS1136/IS1341" evidence="8">
    <location>
        <begin position="204"/>
        <end position="315"/>
    </location>
</feature>
<evidence type="ECO:0000256" key="1">
    <source>
        <dbReference type="ARBA" id="ARBA00008761"/>
    </source>
</evidence>
<evidence type="ECO:0000256" key="4">
    <source>
        <dbReference type="ARBA" id="ARBA00022833"/>
    </source>
</evidence>
<keyword evidence="12" id="KW-1185">Reference proteome</keyword>
<evidence type="ECO:0000313" key="12">
    <source>
        <dbReference type="Proteomes" id="UP000003835"/>
    </source>
</evidence>
<evidence type="ECO:0000256" key="5">
    <source>
        <dbReference type="ARBA" id="ARBA00023125"/>
    </source>
</evidence>
<evidence type="ECO:0000256" key="6">
    <source>
        <dbReference type="ARBA" id="ARBA00023172"/>
    </source>
</evidence>
<feature type="domain" description="Cas12f1-like TNB" evidence="9">
    <location>
        <begin position="348"/>
        <end position="413"/>
    </location>
</feature>
<dbReference type="STRING" id="118168.MC7420_1006"/>
<reference evidence="11 12" key="1">
    <citation type="submission" date="2008-07" db="EMBL/GenBank/DDBJ databases">
        <authorList>
            <person name="Tandeau de Marsac N."/>
            <person name="Ferriera S."/>
            <person name="Johnson J."/>
            <person name="Kravitz S."/>
            <person name="Beeson K."/>
            <person name="Sutton G."/>
            <person name="Rogers Y.-H."/>
            <person name="Friedman R."/>
            <person name="Frazier M."/>
            <person name="Venter J.C."/>
        </authorList>
    </citation>
    <scope>NUCLEOTIDE SEQUENCE [LARGE SCALE GENOMIC DNA]</scope>
    <source>
        <strain evidence="11 12">PCC 7420</strain>
    </source>
</reference>
<keyword evidence="2" id="KW-0815">Transposition</keyword>
<dbReference type="GO" id="GO:0046872">
    <property type="term" value="F:metal ion binding"/>
    <property type="evidence" value="ECO:0007669"/>
    <property type="project" value="UniProtKB-KW"/>
</dbReference>
<protein>
    <submittedName>
        <fullName evidence="11">Transposase, IS605 family</fullName>
    </submittedName>
</protein>